<evidence type="ECO:0000256" key="10">
    <source>
        <dbReference type="SAM" id="MobiDB-lite"/>
    </source>
</evidence>
<dbReference type="SUPFAM" id="SSF50044">
    <property type="entry name" value="SH3-domain"/>
    <property type="match status" value="1"/>
</dbReference>
<dbReference type="Gene3D" id="1.20.5.190">
    <property type="match status" value="1"/>
</dbReference>
<evidence type="ECO:0000259" key="12">
    <source>
        <dbReference type="PROSITE" id="PS51016"/>
    </source>
</evidence>
<keyword evidence="5 9" id="KW-0518">Myosin</keyword>
<dbReference type="CDD" id="cd23767">
    <property type="entry name" value="IQCD"/>
    <property type="match status" value="1"/>
</dbReference>
<feature type="region of interest" description="Disordered" evidence="10">
    <location>
        <begin position="1511"/>
        <end position="1565"/>
    </location>
</feature>
<dbReference type="InterPro" id="IPR001609">
    <property type="entry name" value="Myosin_head_motor_dom-like"/>
</dbReference>
<keyword evidence="2 8" id="KW-0728">SH3 domain</keyword>
<dbReference type="PROSITE" id="PS50002">
    <property type="entry name" value="SH3"/>
    <property type="match status" value="1"/>
</dbReference>
<feature type="compositionally biased region" description="Polar residues" evidence="10">
    <location>
        <begin position="1720"/>
        <end position="1730"/>
    </location>
</feature>
<dbReference type="Pfam" id="PF07653">
    <property type="entry name" value="SH3_2"/>
    <property type="match status" value="1"/>
</dbReference>
<feature type="compositionally biased region" description="Polar residues" evidence="10">
    <location>
        <begin position="1467"/>
        <end position="1480"/>
    </location>
</feature>
<keyword evidence="7 9" id="KW-0009">Actin-binding</keyword>
<dbReference type="InterPro" id="IPR059004">
    <property type="entry name" value="MYO15"/>
</dbReference>
<evidence type="ECO:0000259" key="11">
    <source>
        <dbReference type="PROSITE" id="PS50002"/>
    </source>
</evidence>
<sequence>MENLSEIGDANEEDIVKTLQSRFESQKIYTFSAESLIVLNPNQNLPIYDIHIVDQYKNKTTNSAHIFAIAENAYAKIRAGSKQENIIFSGESGSGKTSNLFHIMRYLSIVDANSEIKIEQLNALQTVLESLGSAKTLKNDIASRFGCQYEMLYKNYKLSGINLNPCIPLETSRIIWQKLGERNFSVFYQLCSGLDPELKSNYGIKDAKNYFYLNQNKINLESYDDSEKFQLFDEALTTLDFSSDQKDLVLRILSSILHIGNIFFTTQKTTSNQEFASIGNDNELKWVAHLLEVDVEEIRNFLTQKDGVQNSSSSLLNLEQALDKRDAFAKFLYEELFKWVLAKITLFLSCSEATGRIGLFDMFGFERYNNNGYEEFCINLANEKLENLFAEKTIKIFQKDYENEGISPGFNLAPSMDNNKVVELLFRRPNGILPLLDDECKFPKSSDESFLQRCNLNHLNSSNYGKPRGKDRLEFGVKHYAGCVYYNVDGFRKKNYWALPNGAYQLLTKSENASLAFMFKNKTKQGDEHDKWVYVATSISRAMNLMCNGLKNQDCVFIRCIRTNNERTQNKFDIPTVQRQIKAFLIAEQLSIAQFGYVHKLSFLDFARRYRCLLPFEVLTHRESALLVTDILDSQGIRFKDDFQLGSHSVFIKDKLYKQLEEAKISTIAAAVLMIQRNIRKYIARKKYLAKKRAVTKIQAGYRGWKVRRIVKVNREQIDSNSTLKGSTNGFKNQKKVVEEVSKMTSAAPVVYIDLPEDLEKWLNRENFGKAEYKTITHYVPLNVEMHQPIVEGMKIEEFAEEHIKHHILEARREPIIAPFLTKENEEDFSSSLKIFKLILRYMNDTTMNEEQLAILAKYIIQQGITNPTLRDEIYVQLCNQTYKNRVKANAGRAWNLILMAVNSFPPGILVFPMLYDYFQKQAEPLSTMLLDGLLQPLRHKDGSRSRFYATTRLEQFAMGRRQHPVAEVSCSDNRKFLLEIDSSSTAEEVAERVLRKRGIADAEGWSVVIEDLHSRLYVQGHAFLNDALAQFEFPNYPEEQTSFVSFPCKQIYTHQHKPQLSQDDRQIPTKPIVNGNDSLKSKSVRQLIENHNKHVLQENGIYQNIGSGAFNGQNSRPSAEQVKEQNGEWNDHRPPSVNSNLSTSKRIRNMRIPTQNSDVEKFLDDVFQQALPPVDYDTTSILAASIKGGRRNVLATDYFDSRNGYADAPTDSSTPSPPIMHHNNNQNVNGHYFNGSSTFTPTQMPEEPSQEYASRGNNGERPRYWYQEGNIYQGQNTSGIMPQQPVMMMMPVDPRMWMHGTPSSINLTVDDGRTSQMTNGSSMVQPIPVMIQPMFSPTMMMYTPTQMNQSYEARTPENFGMQLQNGAHENGTSNGEPRKAHVTERYANVLFAPHEQPKSPVQVSSNIKKTAKEARSKSPVLYSATETNGRYVSPPSGETNGRYASPPSAETNRYVSPPPMRPYQLKQFQNGQTQAQPQENGNYQYQTSYKETPVYNREPPDFYEKLEKIYSPQLPPKQQQPAYREAPRPYKEPEKVYSPPQPEKIYSPPPVKSPEKKEIGSPLGLRRIPKENYMEPVVKGEILNAKHFNPQKLPIPLDEEESRLAKRQAAYKLAEKAQYMSPPITKTIFERPPQGRNVHAQVEKIEEERESTQHRSRSPEMKVVPSARSQSPPKPRSQSPPKSRTQPEPKKQISEWVYDCDATLGNVQIRSKGGYDEINGTTPTPTQNVPILPEHKKPQASPPPETQPAEKQPPAVVFSRQPWEITIRKEVFLPGEKLEDSMEIDLIFSQIITDCKNPNPYRIRSYEREVINQILYDNRIPKNSLERPYEIPMDCKLQVINTARRWPLYFSRLYAVIEERLNERVFMLLGISETGVRLIARNLENAQDPLIIQDHFEFVDIADIIVEGTKTVTIVTRRNTRIIMSSPQAASIKLFIERFLSGKTKQRTHVIALSDYITKEPNLLSFYKGDIIQIVKNPDSKPPATGVWFYGKLGEKFGWVPADYVKPVEESQYGEAPKSRSDASLLYGTVPRDPRSPITPLSA</sequence>
<feature type="region of interest" description="Disordered" evidence="10">
    <location>
        <begin position="1712"/>
        <end position="1756"/>
    </location>
</feature>
<evidence type="ECO:0000259" key="13">
    <source>
        <dbReference type="PROSITE" id="PS51456"/>
    </source>
</evidence>
<evidence type="ECO:0000256" key="1">
    <source>
        <dbReference type="ARBA" id="ARBA00008314"/>
    </source>
</evidence>
<dbReference type="PROSITE" id="PS50096">
    <property type="entry name" value="IQ"/>
    <property type="match status" value="2"/>
</dbReference>
<dbReference type="SMART" id="SM00015">
    <property type="entry name" value="IQ"/>
    <property type="match status" value="2"/>
</dbReference>
<dbReference type="PRINTS" id="PR00193">
    <property type="entry name" value="MYOSINHEAVY"/>
</dbReference>
<dbReference type="Pfam" id="PF00784">
    <property type="entry name" value="MyTH4"/>
    <property type="match status" value="1"/>
</dbReference>
<evidence type="ECO:0000256" key="7">
    <source>
        <dbReference type="ARBA" id="ARBA00023203"/>
    </source>
</evidence>
<accession>A0A914DUP1</accession>
<dbReference type="Gene3D" id="6.20.240.20">
    <property type="match status" value="1"/>
</dbReference>
<feature type="region of interest" description="Disordered" evidence="10">
    <location>
        <begin position="1056"/>
        <end position="1077"/>
    </location>
</feature>
<feature type="compositionally biased region" description="Basic and acidic residues" evidence="10">
    <location>
        <begin position="1122"/>
        <end position="1135"/>
    </location>
</feature>
<evidence type="ECO:0000256" key="2">
    <source>
        <dbReference type="ARBA" id="ARBA00022443"/>
    </source>
</evidence>
<proteinExistence type="inferred from homology"/>
<feature type="compositionally biased region" description="Basic and acidic residues" evidence="10">
    <location>
        <begin position="1526"/>
        <end position="1536"/>
    </location>
</feature>
<dbReference type="SMART" id="SM00139">
    <property type="entry name" value="MyTH4"/>
    <property type="match status" value="1"/>
</dbReference>
<dbReference type="Gene3D" id="1.20.58.530">
    <property type="match status" value="1"/>
</dbReference>
<dbReference type="InterPro" id="IPR027417">
    <property type="entry name" value="P-loop_NTPase"/>
</dbReference>
<evidence type="ECO:0000256" key="6">
    <source>
        <dbReference type="ARBA" id="ARBA00023175"/>
    </source>
</evidence>
<dbReference type="PANTHER" id="PTHR22692">
    <property type="entry name" value="MYOSIN VII, XV"/>
    <property type="match status" value="1"/>
</dbReference>
<dbReference type="Proteomes" id="UP000887540">
    <property type="component" value="Unplaced"/>
</dbReference>
<dbReference type="Pfam" id="PF00063">
    <property type="entry name" value="Myosin_head"/>
    <property type="match status" value="1"/>
</dbReference>
<feature type="binding site" evidence="9">
    <location>
        <begin position="90"/>
        <end position="97"/>
    </location>
    <ligand>
        <name>ATP</name>
        <dbReference type="ChEBI" id="CHEBI:30616"/>
    </ligand>
</feature>
<feature type="compositionally biased region" description="Basic and acidic residues" evidence="10">
    <location>
        <begin position="1642"/>
        <end position="1661"/>
    </location>
</feature>
<feature type="region of interest" description="Disordered" evidence="10">
    <location>
        <begin position="1392"/>
        <end position="1480"/>
    </location>
</feature>
<feature type="compositionally biased region" description="Polar residues" evidence="10">
    <location>
        <begin position="1108"/>
        <end position="1119"/>
    </location>
</feature>
<dbReference type="PANTHER" id="PTHR22692:SF26">
    <property type="entry name" value="SH3 DOMAIN-CONTAINING PROTEIN"/>
    <property type="match status" value="1"/>
</dbReference>
<name>A0A914DUP1_9BILA</name>
<dbReference type="FunFam" id="1.10.10.820:FF:000001">
    <property type="entry name" value="Myosin heavy chain"/>
    <property type="match status" value="1"/>
</dbReference>
<dbReference type="WBParaSite" id="ACRNAN_scaffold4024.g11888.t1">
    <property type="protein sequence ID" value="ACRNAN_scaffold4024.g11888.t1"/>
    <property type="gene ID" value="ACRNAN_scaffold4024.g11888"/>
</dbReference>
<dbReference type="Gene3D" id="1.20.120.720">
    <property type="entry name" value="Myosin VI head, motor domain, U50 subdomain"/>
    <property type="match status" value="1"/>
</dbReference>
<dbReference type="Pfam" id="PF00612">
    <property type="entry name" value="IQ"/>
    <property type="match status" value="2"/>
</dbReference>
<dbReference type="Gene3D" id="2.30.30.40">
    <property type="entry name" value="SH3 Domains"/>
    <property type="match status" value="1"/>
</dbReference>
<evidence type="ECO:0000256" key="4">
    <source>
        <dbReference type="ARBA" id="ARBA00022840"/>
    </source>
</evidence>
<dbReference type="PROSITE" id="PS51016">
    <property type="entry name" value="MYTH4"/>
    <property type="match status" value="1"/>
</dbReference>
<dbReference type="InterPro" id="IPR036028">
    <property type="entry name" value="SH3-like_dom_sf"/>
</dbReference>
<evidence type="ECO:0000256" key="8">
    <source>
        <dbReference type="PROSITE-ProRule" id="PRU00192"/>
    </source>
</evidence>
<dbReference type="Gene3D" id="1.10.10.820">
    <property type="match status" value="1"/>
</dbReference>
<dbReference type="SMART" id="SM00242">
    <property type="entry name" value="MYSc"/>
    <property type="match status" value="1"/>
</dbReference>
<feature type="domain" description="Myosin motor" evidence="13">
    <location>
        <begin position="1"/>
        <end position="665"/>
    </location>
</feature>
<dbReference type="InterPro" id="IPR036961">
    <property type="entry name" value="Kinesin_motor_dom_sf"/>
</dbReference>
<dbReference type="PROSITE" id="PS51456">
    <property type="entry name" value="MYOSIN_MOTOR"/>
    <property type="match status" value="1"/>
</dbReference>
<dbReference type="SUPFAM" id="SSF52540">
    <property type="entry name" value="P-loop containing nucleoside triphosphate hydrolases"/>
    <property type="match status" value="1"/>
</dbReference>
<evidence type="ECO:0000256" key="5">
    <source>
        <dbReference type="ARBA" id="ARBA00023123"/>
    </source>
</evidence>
<dbReference type="InterPro" id="IPR000857">
    <property type="entry name" value="MyTH4_dom"/>
</dbReference>
<dbReference type="InterPro" id="IPR000048">
    <property type="entry name" value="IQ_motif_EF-hand-BS"/>
</dbReference>
<dbReference type="GO" id="GO:0005524">
    <property type="term" value="F:ATP binding"/>
    <property type="evidence" value="ECO:0007669"/>
    <property type="project" value="UniProtKB-UniRule"/>
</dbReference>
<feature type="domain" description="SH3" evidence="11">
    <location>
        <begin position="1946"/>
        <end position="2011"/>
    </location>
</feature>
<dbReference type="Gene3D" id="1.25.40.530">
    <property type="entry name" value="MyTH4 domain"/>
    <property type="match status" value="1"/>
</dbReference>
<dbReference type="SMART" id="SM00326">
    <property type="entry name" value="SH3"/>
    <property type="match status" value="1"/>
</dbReference>
<dbReference type="InterPro" id="IPR051567">
    <property type="entry name" value="Unconventional_Myosin_ATPase"/>
</dbReference>
<reference evidence="15" key="1">
    <citation type="submission" date="2022-11" db="UniProtKB">
        <authorList>
            <consortium name="WormBaseParasite"/>
        </authorList>
    </citation>
    <scope>IDENTIFICATION</scope>
</reference>
<feature type="compositionally biased region" description="Polar residues" evidence="10">
    <location>
        <begin position="1400"/>
        <end position="1409"/>
    </location>
</feature>
<comment type="similarity">
    <text evidence="1 9">Belongs to the TRAFAC class myosin-kinesin ATPase superfamily. Myosin family.</text>
</comment>
<keyword evidence="6 9" id="KW-0505">Motor protein</keyword>
<feature type="compositionally biased region" description="Pro residues" evidence="10">
    <location>
        <begin position="1540"/>
        <end position="1553"/>
    </location>
</feature>
<dbReference type="Pfam" id="PF26570">
    <property type="entry name" value="MYO15"/>
    <property type="match status" value="1"/>
</dbReference>
<dbReference type="Pfam" id="PF21989">
    <property type="entry name" value="RA_2"/>
    <property type="match status" value="1"/>
</dbReference>
<keyword evidence="14" id="KW-1185">Reference proteome</keyword>
<keyword evidence="3 9" id="KW-0547">Nucleotide-binding</keyword>
<keyword evidence="4 9" id="KW-0067">ATP-binding</keyword>
<organism evidence="14 15">
    <name type="scientific">Acrobeloides nanus</name>
    <dbReference type="NCBI Taxonomy" id="290746"/>
    <lineage>
        <taxon>Eukaryota</taxon>
        <taxon>Metazoa</taxon>
        <taxon>Ecdysozoa</taxon>
        <taxon>Nematoda</taxon>
        <taxon>Chromadorea</taxon>
        <taxon>Rhabditida</taxon>
        <taxon>Tylenchina</taxon>
        <taxon>Cephalobomorpha</taxon>
        <taxon>Cephaloboidea</taxon>
        <taxon>Cephalobidae</taxon>
        <taxon>Acrobeloides</taxon>
    </lineage>
</organism>
<dbReference type="GO" id="GO:0016459">
    <property type="term" value="C:myosin complex"/>
    <property type="evidence" value="ECO:0007669"/>
    <property type="project" value="UniProtKB-KW"/>
</dbReference>
<dbReference type="InterPro" id="IPR038185">
    <property type="entry name" value="MyTH4_dom_sf"/>
</dbReference>
<protein>
    <submittedName>
        <fullName evidence="15">Uncharacterized protein</fullName>
    </submittedName>
</protein>
<dbReference type="Gene3D" id="3.40.850.10">
    <property type="entry name" value="Kinesin motor domain"/>
    <property type="match status" value="1"/>
</dbReference>
<evidence type="ECO:0000313" key="14">
    <source>
        <dbReference type="Proteomes" id="UP000887540"/>
    </source>
</evidence>
<dbReference type="InterPro" id="IPR001452">
    <property type="entry name" value="SH3_domain"/>
</dbReference>
<evidence type="ECO:0000256" key="3">
    <source>
        <dbReference type="ARBA" id="ARBA00022741"/>
    </source>
</evidence>
<evidence type="ECO:0000313" key="15">
    <source>
        <dbReference type="WBParaSite" id="ACRNAN_scaffold4024.g11888.t1"/>
    </source>
</evidence>
<feature type="region of interest" description="Disordered" evidence="10">
    <location>
        <begin position="1108"/>
        <end position="1142"/>
    </location>
</feature>
<dbReference type="GO" id="GO:0003779">
    <property type="term" value="F:actin binding"/>
    <property type="evidence" value="ECO:0007669"/>
    <property type="project" value="UniProtKB-KW"/>
</dbReference>
<feature type="region of interest" description="Disordered" evidence="10">
    <location>
        <begin position="2011"/>
        <end position="2044"/>
    </location>
</feature>
<feature type="compositionally biased region" description="Low complexity" evidence="10">
    <location>
        <begin position="1666"/>
        <end position="1685"/>
    </location>
</feature>
<feature type="domain" description="MyTH4" evidence="12">
    <location>
        <begin position="811"/>
        <end position="958"/>
    </location>
</feature>
<dbReference type="Gene3D" id="3.10.20.90">
    <property type="entry name" value="Phosphatidylinositol 3-kinase Catalytic Subunit, Chain A, domain 1"/>
    <property type="match status" value="1"/>
</dbReference>
<dbReference type="InterPro" id="IPR011993">
    <property type="entry name" value="PH-like_dom_sf"/>
</dbReference>
<dbReference type="GO" id="GO:0003774">
    <property type="term" value="F:cytoskeletal motor activity"/>
    <property type="evidence" value="ECO:0007669"/>
    <property type="project" value="UniProtKB-UniRule"/>
</dbReference>
<feature type="region of interest" description="Disordered" evidence="10">
    <location>
        <begin position="1626"/>
        <end position="1695"/>
    </location>
</feature>
<evidence type="ECO:0000256" key="9">
    <source>
        <dbReference type="PROSITE-ProRule" id="PRU00782"/>
    </source>
</evidence>
<dbReference type="Gene3D" id="2.30.29.30">
    <property type="entry name" value="Pleckstrin-homology domain (PH domain)/Phosphotyrosine-binding domain (PTB)"/>
    <property type="match status" value="1"/>
</dbReference>
<feature type="region of interest" description="Actin-binding" evidence="9">
    <location>
        <begin position="543"/>
        <end position="565"/>
    </location>
</feature>